<proteinExistence type="predicted"/>
<comment type="caution">
    <text evidence="1">The sequence shown here is derived from an EMBL/GenBank/DDBJ whole genome shotgun (WGS) entry which is preliminary data.</text>
</comment>
<dbReference type="EMBL" id="JBHFFA010000002">
    <property type="protein sequence ID" value="KAL2642105.1"/>
    <property type="molecule type" value="Genomic_DNA"/>
</dbReference>
<evidence type="ECO:0000313" key="2">
    <source>
        <dbReference type="Proteomes" id="UP001605036"/>
    </source>
</evidence>
<dbReference type="Proteomes" id="UP001605036">
    <property type="component" value="Unassembled WGS sequence"/>
</dbReference>
<organism evidence="1 2">
    <name type="scientific">Riccia fluitans</name>
    <dbReference type="NCBI Taxonomy" id="41844"/>
    <lineage>
        <taxon>Eukaryota</taxon>
        <taxon>Viridiplantae</taxon>
        <taxon>Streptophyta</taxon>
        <taxon>Embryophyta</taxon>
        <taxon>Marchantiophyta</taxon>
        <taxon>Marchantiopsida</taxon>
        <taxon>Marchantiidae</taxon>
        <taxon>Marchantiales</taxon>
        <taxon>Ricciaceae</taxon>
        <taxon>Riccia</taxon>
    </lineage>
</organism>
<sequence>MGRTPVPLASFSFLPFGPFFSGTQADKTRQWTSIAKVLLVSVLIRQFPCARYCWKAEDLHRGEEIVRVTRTTFRHGASRMFDVFG</sequence>
<dbReference type="AlphaFoldDB" id="A0ABD1Z2V4"/>
<protein>
    <recommendedName>
        <fullName evidence="3">Secreted protein</fullName>
    </recommendedName>
</protein>
<keyword evidence="2" id="KW-1185">Reference proteome</keyword>
<evidence type="ECO:0008006" key="3">
    <source>
        <dbReference type="Google" id="ProtNLM"/>
    </source>
</evidence>
<evidence type="ECO:0000313" key="1">
    <source>
        <dbReference type="EMBL" id="KAL2642105.1"/>
    </source>
</evidence>
<name>A0ABD1Z2V4_9MARC</name>
<gene>
    <name evidence="1" type="ORF">R1flu_009692</name>
</gene>
<accession>A0ABD1Z2V4</accession>
<reference evidence="1 2" key="1">
    <citation type="submission" date="2024-09" db="EMBL/GenBank/DDBJ databases">
        <title>Chromosome-scale assembly of Riccia fluitans.</title>
        <authorList>
            <person name="Paukszto L."/>
            <person name="Sawicki J."/>
            <person name="Karawczyk K."/>
            <person name="Piernik-Szablinska J."/>
            <person name="Szczecinska M."/>
            <person name="Mazdziarz M."/>
        </authorList>
    </citation>
    <scope>NUCLEOTIDE SEQUENCE [LARGE SCALE GENOMIC DNA]</scope>
    <source>
        <strain evidence="1">Rf_01</strain>
        <tissue evidence="1">Aerial parts of the thallus</tissue>
    </source>
</reference>